<dbReference type="Gene3D" id="2.60.120.1060">
    <property type="entry name" value="NPCBM/NEW2 domain"/>
    <property type="match status" value="1"/>
</dbReference>
<dbReference type="InterPro" id="IPR038637">
    <property type="entry name" value="NPCBM_sf"/>
</dbReference>
<evidence type="ECO:0000256" key="5">
    <source>
        <dbReference type="ARBA" id="ARBA00022729"/>
    </source>
</evidence>
<dbReference type="SUPFAM" id="SSF53187">
    <property type="entry name" value="Zn-dependent exopeptidases"/>
    <property type="match status" value="1"/>
</dbReference>
<gene>
    <name evidence="9" type="ORF">HNQ09_002022</name>
</gene>
<dbReference type="Pfam" id="PF02225">
    <property type="entry name" value="PA"/>
    <property type="match status" value="1"/>
</dbReference>
<evidence type="ECO:0000256" key="3">
    <source>
        <dbReference type="ARBA" id="ARBA00022670"/>
    </source>
</evidence>
<accession>A0A7W8GFV9</accession>
<dbReference type="Gene3D" id="3.50.30.30">
    <property type="match status" value="1"/>
</dbReference>
<keyword evidence="10" id="KW-1185">Reference proteome</keyword>
<organism evidence="9 10">
    <name type="scientific">Deinococcus budaensis</name>
    <dbReference type="NCBI Taxonomy" id="1665626"/>
    <lineage>
        <taxon>Bacteria</taxon>
        <taxon>Thermotogati</taxon>
        <taxon>Deinococcota</taxon>
        <taxon>Deinococci</taxon>
        <taxon>Deinococcales</taxon>
        <taxon>Deinococcaceae</taxon>
        <taxon>Deinococcus</taxon>
    </lineage>
</organism>
<comment type="similarity">
    <text evidence="1">Belongs to the peptidase M28 family. M28A subfamily.</text>
</comment>
<evidence type="ECO:0000259" key="8">
    <source>
        <dbReference type="SMART" id="SM00776"/>
    </source>
</evidence>
<keyword evidence="7" id="KW-0862">Zinc</keyword>
<dbReference type="SUPFAM" id="SSF49785">
    <property type="entry name" value="Galactose-binding domain-like"/>
    <property type="match status" value="1"/>
</dbReference>
<dbReference type="InterPro" id="IPR041756">
    <property type="entry name" value="M28_SGAP-like"/>
</dbReference>
<dbReference type="InterPro" id="IPR045175">
    <property type="entry name" value="M28_fam"/>
</dbReference>
<dbReference type="PANTHER" id="PTHR12147">
    <property type="entry name" value="METALLOPEPTIDASE M28 FAMILY MEMBER"/>
    <property type="match status" value="1"/>
</dbReference>
<proteinExistence type="inferred from homology"/>
<dbReference type="GO" id="GO:0046872">
    <property type="term" value="F:metal ion binding"/>
    <property type="evidence" value="ECO:0007669"/>
    <property type="project" value="UniProtKB-KW"/>
</dbReference>
<dbReference type="GO" id="GO:0006508">
    <property type="term" value="P:proteolysis"/>
    <property type="evidence" value="ECO:0007669"/>
    <property type="project" value="UniProtKB-KW"/>
</dbReference>
<reference evidence="9 10" key="1">
    <citation type="submission" date="2020-08" db="EMBL/GenBank/DDBJ databases">
        <title>Genomic Encyclopedia of Type Strains, Phase IV (KMG-IV): sequencing the most valuable type-strain genomes for metagenomic binning, comparative biology and taxonomic classification.</title>
        <authorList>
            <person name="Goeker M."/>
        </authorList>
    </citation>
    <scope>NUCLEOTIDE SEQUENCE [LARGE SCALE GENOMIC DNA]</scope>
    <source>
        <strain evidence="9 10">DSM 101791</strain>
    </source>
</reference>
<evidence type="ECO:0000256" key="7">
    <source>
        <dbReference type="ARBA" id="ARBA00022833"/>
    </source>
</evidence>
<keyword evidence="3" id="KW-0645">Protease</keyword>
<dbReference type="GO" id="GO:0008235">
    <property type="term" value="F:metalloexopeptidase activity"/>
    <property type="evidence" value="ECO:0007669"/>
    <property type="project" value="InterPro"/>
</dbReference>
<dbReference type="InterPro" id="IPR003137">
    <property type="entry name" value="PA_domain"/>
</dbReference>
<dbReference type="GO" id="GO:0004180">
    <property type="term" value="F:carboxypeptidase activity"/>
    <property type="evidence" value="ECO:0007669"/>
    <property type="project" value="UniProtKB-KW"/>
</dbReference>
<evidence type="ECO:0000313" key="9">
    <source>
        <dbReference type="EMBL" id="MBB5234584.1"/>
    </source>
</evidence>
<dbReference type="PROSITE" id="PS51257">
    <property type="entry name" value="PROKAR_LIPOPROTEIN"/>
    <property type="match status" value="1"/>
</dbReference>
<keyword evidence="4" id="KW-0479">Metal-binding</keyword>
<keyword evidence="6" id="KW-0378">Hydrolase</keyword>
<dbReference type="RefSeq" id="WP_184028585.1">
    <property type="nucleotide sequence ID" value="NZ_JACHFN010000006.1"/>
</dbReference>
<feature type="domain" description="Glycosyl hydrolase family 98 putative carbohydrate-binding module" evidence="8">
    <location>
        <begin position="59"/>
        <end position="207"/>
    </location>
</feature>
<keyword evidence="2" id="KW-0031">Aminopeptidase</keyword>
<dbReference type="CDD" id="cd03876">
    <property type="entry name" value="M28_SGAP_like"/>
    <property type="match status" value="1"/>
</dbReference>
<dbReference type="SMART" id="SM00776">
    <property type="entry name" value="NPCBM"/>
    <property type="match status" value="1"/>
</dbReference>
<keyword evidence="9" id="KW-0121">Carboxypeptidase</keyword>
<protein>
    <submittedName>
        <fullName evidence="9">Zn-dependent M28 family amino/carboxypeptidase</fullName>
    </submittedName>
</protein>
<dbReference type="GO" id="GO:0004177">
    <property type="term" value="F:aminopeptidase activity"/>
    <property type="evidence" value="ECO:0007669"/>
    <property type="project" value="UniProtKB-KW"/>
</dbReference>
<dbReference type="InterPro" id="IPR008979">
    <property type="entry name" value="Galactose-bd-like_sf"/>
</dbReference>
<dbReference type="SUPFAM" id="SSF52025">
    <property type="entry name" value="PA domain"/>
    <property type="match status" value="1"/>
</dbReference>
<dbReference type="Pfam" id="PF04389">
    <property type="entry name" value="Peptidase_M28"/>
    <property type="match status" value="1"/>
</dbReference>
<sequence length="685" mass="71714">MKQGVRGRLWFGGVLTLSLAACGQPQPSLPAGADPYAGGVSYPWSYTAPAGKLGALSLTPGQNNLYYEPILAARNAWGPIEIDRSNGERAAGDGRTITLDGKTYQRGFGTHAGSELRFSLQGTGAVCTRFTADIGVDDEVGNRGSVVFQVFLDNEKVYDSGTMTGASTTKTVDVNVAGKGELRLVVTDAGDGIHYDHADWARPLISCLPDAPLNLTASLRGAVTPEGVRRHLDVFQRLADNNGGNRAAHLPGYAASAAYVQRQLEAAGYSVRLQPFTYPVFLDRSALAQTAPTARTLIRGQDFTSMTFSPEGQVSGQVQGVDLTLPPPPAPSSTSGCEAGDFAGFTRGNIALVQRGTCSFAQKALNAQAAGATAVIVFNEGQPGRTGVIAGTLGGADSGVTIPVLGASFEVGRALNGASADLKVEIEEQQRTTTNVIADTQAGRTDHVVVVGAHLDSVEEGPGINDNGSGSAAILETALQMAKLGIQPRNQVRFAFWGAEEEGLLGSEYYVAQLGPEAQANIALNLNFDMVGSPNFARFVYDGDGSDSQAGPPGSDTIERVFVDYFETQGLASRPTEFSGRSDYGPFIGVGIPAGGLFTGAEGRKTPEEAALFGGAAGVAYDPCYHQACDTLANVNVTALDQMSDAAAHAILYFAQATDTLRGLSAQTARRPLNTLTYKGNRLLR</sequence>
<dbReference type="Pfam" id="PF08305">
    <property type="entry name" value="NPCBM"/>
    <property type="match status" value="1"/>
</dbReference>
<evidence type="ECO:0000256" key="2">
    <source>
        <dbReference type="ARBA" id="ARBA00022438"/>
    </source>
</evidence>
<dbReference type="EMBL" id="JACHFN010000006">
    <property type="protein sequence ID" value="MBB5234584.1"/>
    <property type="molecule type" value="Genomic_DNA"/>
</dbReference>
<dbReference type="PANTHER" id="PTHR12147:SF26">
    <property type="entry name" value="PEPTIDASE M28 DOMAIN-CONTAINING PROTEIN"/>
    <property type="match status" value="1"/>
</dbReference>
<evidence type="ECO:0000256" key="4">
    <source>
        <dbReference type="ARBA" id="ARBA00022723"/>
    </source>
</evidence>
<evidence type="ECO:0000256" key="1">
    <source>
        <dbReference type="ARBA" id="ARBA00005957"/>
    </source>
</evidence>
<name>A0A7W8GFV9_9DEIO</name>
<dbReference type="InterPro" id="IPR046450">
    <property type="entry name" value="PA_dom_sf"/>
</dbReference>
<dbReference type="AlphaFoldDB" id="A0A7W8GFV9"/>
<dbReference type="InterPro" id="IPR007484">
    <property type="entry name" value="Peptidase_M28"/>
</dbReference>
<dbReference type="Gene3D" id="3.40.630.10">
    <property type="entry name" value="Zn peptidases"/>
    <property type="match status" value="2"/>
</dbReference>
<comment type="caution">
    <text evidence="9">The sequence shown here is derived from an EMBL/GenBank/DDBJ whole genome shotgun (WGS) entry which is preliminary data.</text>
</comment>
<evidence type="ECO:0000256" key="6">
    <source>
        <dbReference type="ARBA" id="ARBA00022801"/>
    </source>
</evidence>
<evidence type="ECO:0000313" key="10">
    <source>
        <dbReference type="Proteomes" id="UP000525389"/>
    </source>
</evidence>
<dbReference type="InterPro" id="IPR013222">
    <property type="entry name" value="Glyco_hyd_98_carb-bd"/>
</dbReference>
<dbReference type="Proteomes" id="UP000525389">
    <property type="component" value="Unassembled WGS sequence"/>
</dbReference>
<keyword evidence="5" id="KW-0732">Signal</keyword>